<evidence type="ECO:0000256" key="9">
    <source>
        <dbReference type="ARBA" id="ARBA00022845"/>
    </source>
</evidence>
<dbReference type="Pfam" id="PF16326">
    <property type="entry name" value="ABC_tran_CTD"/>
    <property type="match status" value="1"/>
</dbReference>
<dbReference type="GeneID" id="66301690"/>
<evidence type="ECO:0000256" key="6">
    <source>
        <dbReference type="ARBA" id="ARBA00022741"/>
    </source>
</evidence>
<comment type="similarity">
    <text evidence="1">Belongs to the ABC transporter superfamily. ABCF family. Translational throttle EttA subfamily.</text>
</comment>
<dbReference type="SUPFAM" id="SSF52540">
    <property type="entry name" value="P-loop containing nucleoside triphosphate hydrolases"/>
    <property type="match status" value="2"/>
</dbReference>
<evidence type="ECO:0000256" key="11">
    <source>
        <dbReference type="ARBA" id="ARBA00022917"/>
    </source>
</evidence>
<evidence type="ECO:0000256" key="1">
    <source>
        <dbReference type="ARBA" id="ARBA00005868"/>
    </source>
</evidence>
<reference evidence="14 15" key="1">
    <citation type="submission" date="2021-08" db="EMBL/GenBank/DDBJ databases">
        <title>Genome sequence analysis of Clostridium chauvoei strains of European origin and evaluation of typing options for outbreak investigations.</title>
        <authorList>
            <person name="Abdel-Glil M."/>
            <person name="Thomas P."/>
            <person name="Seyboldt C."/>
        </authorList>
    </citation>
    <scope>NUCLEOTIDE SEQUENCE [LARGE SCALE GENOMIC DNA]</scope>
    <source>
        <strain evidence="14 15">S0260-09</strain>
    </source>
</reference>
<keyword evidence="2" id="KW-0963">Cytoplasm</keyword>
<evidence type="ECO:0000256" key="2">
    <source>
        <dbReference type="ARBA" id="ARBA00022490"/>
    </source>
</evidence>
<evidence type="ECO:0000256" key="5">
    <source>
        <dbReference type="ARBA" id="ARBA00022737"/>
    </source>
</evidence>
<keyword evidence="3" id="KW-0820">tRNA-binding</keyword>
<dbReference type="Pfam" id="PF12848">
    <property type="entry name" value="ABC_tran_Xtn"/>
    <property type="match status" value="1"/>
</dbReference>
<accession>A0ABD4RE38</accession>
<sequence length="640" mass="73834">MNLLTLENINKTYSEKVLLKDVSLGINSGDKIGLIGVNGAGKSTFLKILTGREEFFEGTVVKGKNIRIEYLSQNPEFKAEATVLEQIFRGDTPEMKLIMEYENLLENINSGIMDEKSNDKLIKLQEKIDTMNLWDLESDAKSILTKLGINDFNAKMGKLSGGQKKRVFLASALITPCELLVLDEPTNHLDAESIEWLEEYLNSRKGALLMITHDRYFLDRVANKILELDRGSMYSYEGNYSDFLEKKAERIQIETANEEKRKKLIIKELKWVKRGAKARTTKQKARLQRFDELVNKEYIEVKSDIEMPFIGRRLGKKIIELNNISKSFSNKNLINDFSYIFLRDDRIGIIGKNGMGKTTLINIIQGLIKQDSGDIEIGDTVKIGAFTQDSIDMNIDMRAIDYIKEGGERIPTDEGNDITASQLAERFLFDGTMQYTPIGKLSGGERRRLQLLRVLMEAPNVLILDEPTNDLDIETLKILEDFLDEFIGVVLVVSHDRYFLDRICHKVFSYEGNGNIKEYLGNYSDFLITKEIEKDKQKELNLITKKSSSDSKKEYVKKKDERPKFTFKEQKEYEEIHSVIEKIEDNIVAIDKKMEKNFSNYGLLNELTTEKESLEELLLEKYERLEYLEDKAEKIEKYRN</sequence>
<dbReference type="PANTHER" id="PTHR42855:SF1">
    <property type="entry name" value="ABC TRANSPORTER DOMAIN-CONTAINING PROTEIN"/>
    <property type="match status" value="1"/>
</dbReference>
<dbReference type="InterPro" id="IPR051309">
    <property type="entry name" value="ABCF_ATPase"/>
</dbReference>
<dbReference type="Pfam" id="PF00005">
    <property type="entry name" value="ABC_tran"/>
    <property type="match status" value="2"/>
</dbReference>
<proteinExistence type="inferred from homology"/>
<keyword evidence="12" id="KW-0175">Coiled coil</keyword>
<dbReference type="CDD" id="cd03221">
    <property type="entry name" value="ABCF_EF-3"/>
    <property type="match status" value="2"/>
</dbReference>
<evidence type="ECO:0000256" key="12">
    <source>
        <dbReference type="SAM" id="Coils"/>
    </source>
</evidence>
<evidence type="ECO:0000256" key="4">
    <source>
        <dbReference type="ARBA" id="ARBA00022730"/>
    </source>
</evidence>
<dbReference type="InterPro" id="IPR027417">
    <property type="entry name" value="P-loop_NTPase"/>
</dbReference>
<gene>
    <name evidence="14" type="ORF">K4H94_00365</name>
</gene>
<dbReference type="GO" id="GO:0000049">
    <property type="term" value="F:tRNA binding"/>
    <property type="evidence" value="ECO:0007669"/>
    <property type="project" value="UniProtKB-KW"/>
</dbReference>
<keyword evidence="5" id="KW-0677">Repeat</keyword>
<name>A0ABD4RE38_9CLOT</name>
<dbReference type="EMBL" id="JAIFTX010000001">
    <property type="protein sequence ID" value="MBX7289505.1"/>
    <property type="molecule type" value="Genomic_DNA"/>
</dbReference>
<evidence type="ECO:0000313" key="14">
    <source>
        <dbReference type="EMBL" id="MBX7289505.1"/>
    </source>
</evidence>
<dbReference type="InterPro" id="IPR003593">
    <property type="entry name" value="AAA+_ATPase"/>
</dbReference>
<evidence type="ECO:0000256" key="10">
    <source>
        <dbReference type="ARBA" id="ARBA00022884"/>
    </source>
</evidence>
<dbReference type="InterPro" id="IPR003439">
    <property type="entry name" value="ABC_transporter-like_ATP-bd"/>
</dbReference>
<keyword evidence="6" id="KW-0547">Nucleotide-binding</keyword>
<feature type="domain" description="ABC transporter" evidence="13">
    <location>
        <begin position="4"/>
        <end position="255"/>
    </location>
</feature>
<evidence type="ECO:0000259" key="13">
    <source>
        <dbReference type="PROSITE" id="PS50893"/>
    </source>
</evidence>
<dbReference type="InterPro" id="IPR032781">
    <property type="entry name" value="ABC_tran_Xtn"/>
</dbReference>
<dbReference type="PANTHER" id="PTHR42855">
    <property type="entry name" value="ABC TRANSPORTER ATP-BINDING SUBUNIT"/>
    <property type="match status" value="1"/>
</dbReference>
<dbReference type="GO" id="GO:0006412">
    <property type="term" value="P:translation"/>
    <property type="evidence" value="ECO:0007669"/>
    <property type="project" value="UniProtKB-KW"/>
</dbReference>
<evidence type="ECO:0000256" key="8">
    <source>
        <dbReference type="ARBA" id="ARBA00022840"/>
    </source>
</evidence>
<feature type="coiled-coil region" evidence="12">
    <location>
        <begin position="604"/>
        <end position="631"/>
    </location>
</feature>
<comment type="caution">
    <text evidence="14">The sequence shown here is derived from an EMBL/GenBank/DDBJ whole genome shotgun (WGS) entry which is preliminary data.</text>
</comment>
<protein>
    <submittedName>
        <fullName evidence="14">ABC-F family ATP-binding cassette domain-containing protein</fullName>
    </submittedName>
</protein>
<evidence type="ECO:0000313" key="15">
    <source>
        <dbReference type="Proteomes" id="UP000775179"/>
    </source>
</evidence>
<dbReference type="GO" id="GO:0019843">
    <property type="term" value="F:rRNA binding"/>
    <property type="evidence" value="ECO:0007669"/>
    <property type="project" value="UniProtKB-KW"/>
</dbReference>
<dbReference type="Proteomes" id="UP000775179">
    <property type="component" value="Unassembled WGS sequence"/>
</dbReference>
<organism evidence="14 15">
    <name type="scientific">Clostridium chauvoei</name>
    <dbReference type="NCBI Taxonomy" id="46867"/>
    <lineage>
        <taxon>Bacteria</taxon>
        <taxon>Bacillati</taxon>
        <taxon>Bacillota</taxon>
        <taxon>Clostridia</taxon>
        <taxon>Eubacteriales</taxon>
        <taxon>Clostridiaceae</taxon>
        <taxon>Clostridium</taxon>
    </lineage>
</organism>
<dbReference type="GO" id="GO:0006417">
    <property type="term" value="P:regulation of translation"/>
    <property type="evidence" value="ECO:0007669"/>
    <property type="project" value="UniProtKB-KW"/>
</dbReference>
<dbReference type="RefSeq" id="WP_021875678.1">
    <property type="nucleotide sequence ID" value="NZ_CP018624.1"/>
</dbReference>
<evidence type="ECO:0000256" key="3">
    <source>
        <dbReference type="ARBA" id="ARBA00022555"/>
    </source>
</evidence>
<keyword evidence="9" id="KW-0810">Translation regulation</keyword>
<dbReference type="KEGG" id="cchv:BTM20_07395"/>
<keyword evidence="11" id="KW-0648">Protein biosynthesis</keyword>
<keyword evidence="4" id="KW-0699">rRNA-binding</keyword>
<dbReference type="AlphaFoldDB" id="A0ABD4RE38"/>
<keyword evidence="10" id="KW-0694">RNA-binding</keyword>
<keyword evidence="7" id="KW-0378">Hydrolase</keyword>
<dbReference type="InterPro" id="IPR037118">
    <property type="entry name" value="Val-tRNA_synth_C_sf"/>
</dbReference>
<keyword evidence="8 14" id="KW-0067">ATP-binding</keyword>
<dbReference type="FunFam" id="3.40.50.300:FF:000011">
    <property type="entry name" value="Putative ABC transporter ATP-binding component"/>
    <property type="match status" value="1"/>
</dbReference>
<dbReference type="PROSITE" id="PS50893">
    <property type="entry name" value="ABC_TRANSPORTER_2"/>
    <property type="match status" value="2"/>
</dbReference>
<dbReference type="GO" id="GO:0005524">
    <property type="term" value="F:ATP binding"/>
    <property type="evidence" value="ECO:0007669"/>
    <property type="project" value="UniProtKB-KW"/>
</dbReference>
<dbReference type="InterPro" id="IPR032524">
    <property type="entry name" value="ABC_tran_C"/>
</dbReference>
<dbReference type="Gene3D" id="1.10.287.380">
    <property type="entry name" value="Valyl-tRNA synthetase, C-terminal domain"/>
    <property type="match status" value="1"/>
</dbReference>
<feature type="domain" description="ABC transporter" evidence="13">
    <location>
        <begin position="319"/>
        <end position="532"/>
    </location>
</feature>
<dbReference type="FunFam" id="3.40.50.300:FF:000183">
    <property type="entry name" value="ABC transporter ATP-binding protein yjjK"/>
    <property type="match status" value="1"/>
</dbReference>
<dbReference type="SMART" id="SM00382">
    <property type="entry name" value="AAA"/>
    <property type="match status" value="2"/>
</dbReference>
<dbReference type="Gene3D" id="3.40.50.300">
    <property type="entry name" value="P-loop containing nucleotide triphosphate hydrolases"/>
    <property type="match status" value="2"/>
</dbReference>
<evidence type="ECO:0000256" key="7">
    <source>
        <dbReference type="ARBA" id="ARBA00022801"/>
    </source>
</evidence>
<dbReference type="InterPro" id="IPR017871">
    <property type="entry name" value="ABC_transporter-like_CS"/>
</dbReference>
<dbReference type="GO" id="GO:0016887">
    <property type="term" value="F:ATP hydrolysis activity"/>
    <property type="evidence" value="ECO:0007669"/>
    <property type="project" value="UniProtKB-ARBA"/>
</dbReference>
<dbReference type="PROSITE" id="PS00211">
    <property type="entry name" value="ABC_TRANSPORTER_1"/>
    <property type="match status" value="2"/>
</dbReference>